<keyword evidence="2" id="KW-1185">Reference proteome</keyword>
<dbReference type="AlphaFoldDB" id="A0A420XEY3"/>
<proteinExistence type="predicted"/>
<organism evidence="1 2">
    <name type="scientific">Otariodibacter oris</name>
    <dbReference type="NCBI Taxonomy" id="1032623"/>
    <lineage>
        <taxon>Bacteria</taxon>
        <taxon>Pseudomonadati</taxon>
        <taxon>Pseudomonadota</taxon>
        <taxon>Gammaproteobacteria</taxon>
        <taxon>Pasteurellales</taxon>
        <taxon>Pasteurellaceae</taxon>
        <taxon>Otariodibacter</taxon>
    </lineage>
</organism>
<dbReference type="RefSeq" id="WP_229583602.1">
    <property type="nucleotide sequence ID" value="NZ_CP016604.1"/>
</dbReference>
<evidence type="ECO:0000313" key="2">
    <source>
        <dbReference type="Proteomes" id="UP000280099"/>
    </source>
</evidence>
<dbReference type="InterPro" id="IPR036028">
    <property type="entry name" value="SH3-like_dom_sf"/>
</dbReference>
<dbReference type="Proteomes" id="UP000280099">
    <property type="component" value="Unassembled WGS sequence"/>
</dbReference>
<reference evidence="1 2" key="1">
    <citation type="submission" date="2018-10" db="EMBL/GenBank/DDBJ databases">
        <title>Genomic Encyclopedia of Type Strains, Phase IV (KMG-IV): sequencing the most valuable type-strain genomes for metagenomic binning, comparative biology and taxonomic classification.</title>
        <authorList>
            <person name="Goeker M."/>
        </authorList>
    </citation>
    <scope>NUCLEOTIDE SEQUENCE [LARGE SCALE GENOMIC DNA]</scope>
    <source>
        <strain evidence="1 2">DSM 23800</strain>
    </source>
</reference>
<evidence type="ECO:0000313" key="1">
    <source>
        <dbReference type="EMBL" id="RKR71080.1"/>
    </source>
</evidence>
<protein>
    <recommendedName>
        <fullName evidence="3">Variant SH3 domain-containing protein</fullName>
    </recommendedName>
</protein>
<accession>A0A420XEY3</accession>
<dbReference type="SUPFAM" id="SSF50044">
    <property type="entry name" value="SH3-domain"/>
    <property type="match status" value="1"/>
</dbReference>
<name>A0A420XEY3_9PAST</name>
<sequence>MMKLCVIESHNGEGKFPTFSKGSVIKNLALYEKYPNWYACQINGYDTYVPIDFITNDTLNQNYNPTELQIKKGEVVELLALYYQWAYVKYQDQNGWLPCHILRSIMSLDI</sequence>
<evidence type="ECO:0008006" key="3">
    <source>
        <dbReference type="Google" id="ProtNLM"/>
    </source>
</evidence>
<dbReference type="EMBL" id="RBJC01000009">
    <property type="protein sequence ID" value="RKR71080.1"/>
    <property type="molecule type" value="Genomic_DNA"/>
</dbReference>
<comment type="caution">
    <text evidence="1">The sequence shown here is derived from an EMBL/GenBank/DDBJ whole genome shotgun (WGS) entry which is preliminary data.</text>
</comment>
<gene>
    <name evidence="1" type="ORF">DES31_1657</name>
</gene>